<evidence type="ECO:0000256" key="2">
    <source>
        <dbReference type="SAM" id="Phobius"/>
    </source>
</evidence>
<protein>
    <submittedName>
        <fullName evidence="3">Uncharacterized protein</fullName>
    </submittedName>
</protein>
<dbReference type="Proteomes" id="UP000297245">
    <property type="component" value="Unassembled WGS sequence"/>
</dbReference>
<keyword evidence="4" id="KW-1185">Reference proteome</keyword>
<evidence type="ECO:0000313" key="3">
    <source>
        <dbReference type="EMBL" id="THU82769.1"/>
    </source>
</evidence>
<feature type="transmembrane region" description="Helical" evidence="2">
    <location>
        <begin position="20"/>
        <end position="42"/>
    </location>
</feature>
<name>A0A4S8L2V2_DENBC</name>
<gene>
    <name evidence="3" type="ORF">K435DRAFT_871973</name>
</gene>
<reference evidence="3 4" key="1">
    <citation type="journal article" date="2019" name="Nat. Ecol. Evol.">
        <title>Megaphylogeny resolves global patterns of mushroom evolution.</title>
        <authorList>
            <person name="Varga T."/>
            <person name="Krizsan K."/>
            <person name="Foldi C."/>
            <person name="Dima B."/>
            <person name="Sanchez-Garcia M."/>
            <person name="Sanchez-Ramirez S."/>
            <person name="Szollosi G.J."/>
            <person name="Szarkandi J.G."/>
            <person name="Papp V."/>
            <person name="Albert L."/>
            <person name="Andreopoulos W."/>
            <person name="Angelini C."/>
            <person name="Antonin V."/>
            <person name="Barry K.W."/>
            <person name="Bougher N.L."/>
            <person name="Buchanan P."/>
            <person name="Buyck B."/>
            <person name="Bense V."/>
            <person name="Catcheside P."/>
            <person name="Chovatia M."/>
            <person name="Cooper J."/>
            <person name="Damon W."/>
            <person name="Desjardin D."/>
            <person name="Finy P."/>
            <person name="Geml J."/>
            <person name="Haridas S."/>
            <person name="Hughes K."/>
            <person name="Justo A."/>
            <person name="Karasinski D."/>
            <person name="Kautmanova I."/>
            <person name="Kiss B."/>
            <person name="Kocsube S."/>
            <person name="Kotiranta H."/>
            <person name="LaButti K.M."/>
            <person name="Lechner B.E."/>
            <person name="Liimatainen K."/>
            <person name="Lipzen A."/>
            <person name="Lukacs Z."/>
            <person name="Mihaltcheva S."/>
            <person name="Morgado L.N."/>
            <person name="Niskanen T."/>
            <person name="Noordeloos M.E."/>
            <person name="Ohm R.A."/>
            <person name="Ortiz-Santana B."/>
            <person name="Ovrebo C."/>
            <person name="Racz N."/>
            <person name="Riley R."/>
            <person name="Savchenko A."/>
            <person name="Shiryaev A."/>
            <person name="Soop K."/>
            <person name="Spirin V."/>
            <person name="Szebenyi C."/>
            <person name="Tomsovsky M."/>
            <person name="Tulloss R.E."/>
            <person name="Uehling J."/>
            <person name="Grigoriev I.V."/>
            <person name="Vagvolgyi C."/>
            <person name="Papp T."/>
            <person name="Martin F.M."/>
            <person name="Miettinen O."/>
            <person name="Hibbett D.S."/>
            <person name="Nagy L.G."/>
        </authorList>
    </citation>
    <scope>NUCLEOTIDE SEQUENCE [LARGE SCALE GENOMIC DNA]</scope>
    <source>
        <strain evidence="3 4">CBS 962.96</strain>
    </source>
</reference>
<accession>A0A4S8L2V2</accession>
<proteinExistence type="predicted"/>
<sequence>MAVPMEPHGQSFWSMRQKRCVTNCFTMVGLLLAPASLLSFGVTKIDKGAFSWHIGNYQSESPSAIRGDTETIARAMGDLKCTLYKDKEVLDTANCCLLGGKDGKTVNPNIARERLVEALNSLTFTAVESRDPPTPNSMVLQLWGRPLTNIARLHHDWVELIKKKSFVTRYHVITPRKPDLNCVNCKSLTHPQHGCPLPKTVGWFGPTPKPSVEEEDYRSTGNAGSRGGRGRGQRGYNRAGPASFGRGYGRGDPNGSRGRARYPRY</sequence>
<evidence type="ECO:0000256" key="1">
    <source>
        <dbReference type="SAM" id="MobiDB-lite"/>
    </source>
</evidence>
<feature type="region of interest" description="Disordered" evidence="1">
    <location>
        <begin position="206"/>
        <end position="265"/>
    </location>
</feature>
<dbReference type="AlphaFoldDB" id="A0A4S8L2V2"/>
<dbReference type="EMBL" id="ML179709">
    <property type="protein sequence ID" value="THU82769.1"/>
    <property type="molecule type" value="Genomic_DNA"/>
</dbReference>
<evidence type="ECO:0000313" key="4">
    <source>
        <dbReference type="Proteomes" id="UP000297245"/>
    </source>
</evidence>
<keyword evidence="2" id="KW-0812">Transmembrane</keyword>
<keyword evidence="2" id="KW-1133">Transmembrane helix</keyword>
<keyword evidence="2" id="KW-0472">Membrane</keyword>
<dbReference type="OrthoDB" id="2970403at2759"/>
<organism evidence="3 4">
    <name type="scientific">Dendrothele bispora (strain CBS 962.96)</name>
    <dbReference type="NCBI Taxonomy" id="1314807"/>
    <lineage>
        <taxon>Eukaryota</taxon>
        <taxon>Fungi</taxon>
        <taxon>Dikarya</taxon>
        <taxon>Basidiomycota</taxon>
        <taxon>Agaricomycotina</taxon>
        <taxon>Agaricomycetes</taxon>
        <taxon>Agaricomycetidae</taxon>
        <taxon>Agaricales</taxon>
        <taxon>Agaricales incertae sedis</taxon>
        <taxon>Dendrothele</taxon>
    </lineage>
</organism>